<name>B2VB18_ERWT9</name>
<dbReference type="InterPro" id="IPR039555">
    <property type="entry name" value="TraF/TrbB"/>
</dbReference>
<geneLocation type="plasmid" evidence="2 3">
    <name>pET45</name>
</geneLocation>
<dbReference type="InterPro" id="IPR036249">
    <property type="entry name" value="Thioredoxin-like_sf"/>
</dbReference>
<dbReference type="RefSeq" id="WP_012443483.1">
    <property type="nucleotide sequence ID" value="NC_010699.1"/>
</dbReference>
<evidence type="ECO:0000256" key="1">
    <source>
        <dbReference type="SAM" id="SignalP"/>
    </source>
</evidence>
<protein>
    <submittedName>
        <fullName evidence="2">F pilus assembly periplasmic protein TrbB</fullName>
    </submittedName>
</protein>
<keyword evidence="3" id="KW-1185">Reference proteome</keyword>
<dbReference type="HOGENOM" id="CLU_113657_0_0_6"/>
<proteinExistence type="predicted"/>
<dbReference type="NCBIfam" id="NF010288">
    <property type="entry name" value="PRK13728.1"/>
    <property type="match status" value="1"/>
</dbReference>
<feature type="signal peptide" evidence="1">
    <location>
        <begin position="1"/>
        <end position="21"/>
    </location>
</feature>
<evidence type="ECO:0000313" key="3">
    <source>
        <dbReference type="Proteomes" id="UP000001726"/>
    </source>
</evidence>
<dbReference type="AlphaFoldDB" id="B2VB18"/>
<sequence length="210" mass="23361">MKRRIPIAMALMTVFTTSIYAANPALEQLQTLEKNKKEIHEKYMQDLFTDNAVVAVKPVREHHYYTMPDGTEVDFNDYAFVVFMQQHCPYSAKFDPIVKALSEETGINAYAYTLDGGGDSSFPHPMIPTKVDPREALAGEIMTFFGNGLPIATPTTFMVNVNTLKAYPVYQGQTEASELMNRARDIIMVDIGHMNAEQLGAVPTGNVTKG</sequence>
<accession>B2VB18</accession>
<dbReference type="Pfam" id="PF13728">
    <property type="entry name" value="TraF"/>
    <property type="match status" value="1"/>
</dbReference>
<keyword evidence="2" id="KW-0614">Plasmid</keyword>
<evidence type="ECO:0000313" key="2">
    <source>
        <dbReference type="EMBL" id="CAO94966.1"/>
    </source>
</evidence>
<dbReference type="Proteomes" id="UP000001726">
    <property type="component" value="Plasmid pET45"/>
</dbReference>
<feature type="chain" id="PRO_5002781512" evidence="1">
    <location>
        <begin position="22"/>
        <end position="210"/>
    </location>
</feature>
<dbReference type="SUPFAM" id="SSF52833">
    <property type="entry name" value="Thioredoxin-like"/>
    <property type="match status" value="1"/>
</dbReference>
<organism evidence="2 3">
    <name type="scientific">Erwinia tasmaniensis (strain DSM 17950 / CFBP 7177 / CIP 109463 / NCPPB 4357 / Et1/99)</name>
    <dbReference type="NCBI Taxonomy" id="465817"/>
    <lineage>
        <taxon>Bacteria</taxon>
        <taxon>Pseudomonadati</taxon>
        <taxon>Pseudomonadota</taxon>
        <taxon>Gammaproteobacteria</taxon>
        <taxon>Enterobacterales</taxon>
        <taxon>Erwiniaceae</taxon>
        <taxon>Erwinia</taxon>
    </lineage>
</organism>
<dbReference type="KEGG" id="eta:ETA_pET450220"/>
<gene>
    <name evidence="2" type="primary">trbB</name>
    <name evidence="2" type="ordered locus">ETA_pET450220</name>
</gene>
<dbReference type="EMBL" id="CU468132">
    <property type="protein sequence ID" value="CAO94966.1"/>
    <property type="molecule type" value="Genomic_DNA"/>
</dbReference>
<reference evidence="2 3" key="1">
    <citation type="journal article" date="2008" name="Environ. Microbiol.">
        <title>The genome of Erwinia tasmaniensis strain Et1/99, a non-pathogenic bacterium in the genus Erwinia.</title>
        <authorList>
            <person name="Kube M."/>
            <person name="Migdoll A.M."/>
            <person name="Mueller I."/>
            <person name="Kuhl H."/>
            <person name="Beck A."/>
            <person name="Reinhardt R."/>
            <person name="Geider K."/>
        </authorList>
    </citation>
    <scope>NUCLEOTIDE SEQUENCE [LARGE SCALE GENOMIC DNA]</scope>
    <source>
        <strain evidence="3">DSM 17950 / CFBP 7177 / CIP 109463 / NCPPB 4357 / Et1/99</strain>
        <plasmid evidence="3">pET45</plasmid>
    </source>
</reference>
<keyword evidence="1" id="KW-0732">Signal</keyword>